<proteinExistence type="predicted"/>
<dbReference type="EMBL" id="KZ857383">
    <property type="protein sequence ID" value="RDX55255.1"/>
    <property type="molecule type" value="Genomic_DNA"/>
</dbReference>
<dbReference type="Proteomes" id="UP000256964">
    <property type="component" value="Unassembled WGS sequence"/>
</dbReference>
<keyword evidence="2" id="KW-1185">Reference proteome</keyword>
<dbReference type="AlphaFoldDB" id="A0A371DRV9"/>
<protein>
    <submittedName>
        <fullName evidence="1">Uncharacterized protein</fullName>
    </submittedName>
</protein>
<name>A0A371DRV9_9APHY</name>
<evidence type="ECO:0000313" key="2">
    <source>
        <dbReference type="Proteomes" id="UP000256964"/>
    </source>
</evidence>
<reference evidence="1 2" key="1">
    <citation type="journal article" date="2018" name="Biotechnol. Biofuels">
        <title>Integrative visual omics of the white-rot fungus Polyporus brumalis exposes the biotechnological potential of its oxidative enzymes for delignifying raw plant biomass.</title>
        <authorList>
            <person name="Miyauchi S."/>
            <person name="Rancon A."/>
            <person name="Drula E."/>
            <person name="Hage H."/>
            <person name="Chaduli D."/>
            <person name="Favel A."/>
            <person name="Grisel S."/>
            <person name="Henrissat B."/>
            <person name="Herpoel-Gimbert I."/>
            <person name="Ruiz-Duenas F.J."/>
            <person name="Chevret D."/>
            <person name="Hainaut M."/>
            <person name="Lin J."/>
            <person name="Wang M."/>
            <person name="Pangilinan J."/>
            <person name="Lipzen A."/>
            <person name="Lesage-Meessen L."/>
            <person name="Navarro D."/>
            <person name="Riley R."/>
            <person name="Grigoriev I.V."/>
            <person name="Zhou S."/>
            <person name="Raouche S."/>
            <person name="Rosso M.N."/>
        </authorList>
    </citation>
    <scope>NUCLEOTIDE SEQUENCE [LARGE SCALE GENOMIC DNA]</scope>
    <source>
        <strain evidence="1 2">BRFM 1820</strain>
    </source>
</reference>
<evidence type="ECO:0000313" key="1">
    <source>
        <dbReference type="EMBL" id="RDX55255.1"/>
    </source>
</evidence>
<organism evidence="1 2">
    <name type="scientific">Lentinus brumalis</name>
    <dbReference type="NCBI Taxonomy" id="2498619"/>
    <lineage>
        <taxon>Eukaryota</taxon>
        <taxon>Fungi</taxon>
        <taxon>Dikarya</taxon>
        <taxon>Basidiomycota</taxon>
        <taxon>Agaricomycotina</taxon>
        <taxon>Agaricomycetes</taxon>
        <taxon>Polyporales</taxon>
        <taxon>Polyporaceae</taxon>
        <taxon>Lentinus</taxon>
    </lineage>
</organism>
<gene>
    <name evidence="1" type="ORF">OH76DRAFT_882157</name>
</gene>
<accession>A0A371DRV9</accession>
<sequence>MSGRGDDTLAHMLHLPVLTAVSSSLSSLSHLHYLLSCVPSACSESRPHHDLLASPMRDLVVTRNAGHRIHYRILYIVGNVSRPTRQHGISSSLLPCPTCRCELGHTPSPARSRITSRFMTP</sequence>